<keyword evidence="2" id="KW-1185">Reference proteome</keyword>
<protein>
    <submittedName>
        <fullName evidence="1">Uncharacterized protein</fullName>
    </submittedName>
</protein>
<organism evidence="1 2">
    <name type="scientific">Pluteus cervinus</name>
    <dbReference type="NCBI Taxonomy" id="181527"/>
    <lineage>
        <taxon>Eukaryota</taxon>
        <taxon>Fungi</taxon>
        <taxon>Dikarya</taxon>
        <taxon>Basidiomycota</taxon>
        <taxon>Agaricomycotina</taxon>
        <taxon>Agaricomycetes</taxon>
        <taxon>Agaricomycetidae</taxon>
        <taxon>Agaricales</taxon>
        <taxon>Pluteineae</taxon>
        <taxon>Pluteaceae</taxon>
        <taxon>Pluteus</taxon>
    </lineage>
</organism>
<evidence type="ECO:0000313" key="1">
    <source>
        <dbReference type="EMBL" id="TFK70170.1"/>
    </source>
</evidence>
<name>A0ACD3AWS4_9AGAR</name>
<dbReference type="EMBL" id="ML208317">
    <property type="protein sequence ID" value="TFK70170.1"/>
    <property type="molecule type" value="Genomic_DNA"/>
</dbReference>
<proteinExistence type="predicted"/>
<evidence type="ECO:0000313" key="2">
    <source>
        <dbReference type="Proteomes" id="UP000308600"/>
    </source>
</evidence>
<gene>
    <name evidence="1" type="ORF">BDN72DRAFT_554476</name>
</gene>
<dbReference type="Proteomes" id="UP000308600">
    <property type="component" value="Unassembled WGS sequence"/>
</dbReference>
<accession>A0ACD3AWS4</accession>
<reference evidence="1 2" key="1">
    <citation type="journal article" date="2019" name="Nat. Ecol. Evol.">
        <title>Megaphylogeny resolves global patterns of mushroom evolution.</title>
        <authorList>
            <person name="Varga T."/>
            <person name="Krizsan K."/>
            <person name="Foldi C."/>
            <person name="Dima B."/>
            <person name="Sanchez-Garcia M."/>
            <person name="Sanchez-Ramirez S."/>
            <person name="Szollosi G.J."/>
            <person name="Szarkandi J.G."/>
            <person name="Papp V."/>
            <person name="Albert L."/>
            <person name="Andreopoulos W."/>
            <person name="Angelini C."/>
            <person name="Antonin V."/>
            <person name="Barry K.W."/>
            <person name="Bougher N.L."/>
            <person name="Buchanan P."/>
            <person name="Buyck B."/>
            <person name="Bense V."/>
            <person name="Catcheside P."/>
            <person name="Chovatia M."/>
            <person name="Cooper J."/>
            <person name="Damon W."/>
            <person name="Desjardin D."/>
            <person name="Finy P."/>
            <person name="Geml J."/>
            <person name="Haridas S."/>
            <person name="Hughes K."/>
            <person name="Justo A."/>
            <person name="Karasinski D."/>
            <person name="Kautmanova I."/>
            <person name="Kiss B."/>
            <person name="Kocsube S."/>
            <person name="Kotiranta H."/>
            <person name="LaButti K.M."/>
            <person name="Lechner B.E."/>
            <person name="Liimatainen K."/>
            <person name="Lipzen A."/>
            <person name="Lukacs Z."/>
            <person name="Mihaltcheva S."/>
            <person name="Morgado L.N."/>
            <person name="Niskanen T."/>
            <person name="Noordeloos M.E."/>
            <person name="Ohm R.A."/>
            <person name="Ortiz-Santana B."/>
            <person name="Ovrebo C."/>
            <person name="Racz N."/>
            <person name="Riley R."/>
            <person name="Savchenko A."/>
            <person name="Shiryaev A."/>
            <person name="Soop K."/>
            <person name="Spirin V."/>
            <person name="Szebenyi C."/>
            <person name="Tomsovsky M."/>
            <person name="Tulloss R.E."/>
            <person name="Uehling J."/>
            <person name="Grigoriev I.V."/>
            <person name="Vagvolgyi C."/>
            <person name="Papp T."/>
            <person name="Martin F.M."/>
            <person name="Miettinen O."/>
            <person name="Hibbett D.S."/>
            <person name="Nagy L.G."/>
        </authorList>
    </citation>
    <scope>NUCLEOTIDE SEQUENCE [LARGE SCALE GENOMIC DNA]</scope>
    <source>
        <strain evidence="1 2">NL-1719</strain>
    </source>
</reference>
<sequence length="109" mass="12239">MSSILKSRNHTSQAQLVCSCSLQFIFASRMLPMMIIIHPTARDPMVNFATEMVLKARSLAVTSNIVWTLFAHLGDTCPMSSRVGFYPRTFSLKLSLPTGPQKHLDRTVR</sequence>